<dbReference type="NCBIfam" id="TIGR00901">
    <property type="entry name" value="2A0125"/>
    <property type="match status" value="1"/>
</dbReference>
<feature type="transmembrane region" description="Helical" evidence="6">
    <location>
        <begin position="91"/>
        <end position="110"/>
    </location>
</feature>
<keyword evidence="9" id="KW-1185">Reference proteome</keyword>
<keyword evidence="3 6" id="KW-0812">Transmembrane</keyword>
<evidence type="ECO:0000256" key="4">
    <source>
        <dbReference type="ARBA" id="ARBA00022989"/>
    </source>
</evidence>
<sequence>MTSLSHRFAAWSVYAHKRVLTLFTLGFSSGLPLALVFGTLSFWLREAGIERSTIGFLSWIALTYSIKFLWAPLVDRVPIPGLTRWLGRRRAWLILAQSILIAALAAMSFSDPQQNLQQLALLALVVAFASATQDIAVDAFRIEAAPEKMQAALAAAYQMGYRLAMIFSGAGALAIAAWADPDPNVYHVAAWHAAYLAMAVTMLVGVAATLLSAEPDVDRSQAEQLQQQLNARFAHLPAPVAWIYGVFVAPFQDFFSRYGKQALLILALIATYRISDIVMGVMANVFYVDMGFSKAEIAAISKIYGVLMTLVGAAVGGALVYRYGTMKVLFLGGLLVASTNLLFAWQAVVGHNIPLLTLAISADNFSAGIATSAFIAYLSSLTNIAYSATQYALLSSMMLLFPKFVAGFSGVMVDSLGYVGFFIAVSLMGLPVLLLIALAMRRESTAAKLNPAS</sequence>
<feature type="domain" description="Major facilitator superfamily (MFS) profile" evidence="7">
    <location>
        <begin position="18"/>
        <end position="443"/>
    </location>
</feature>
<feature type="transmembrane region" description="Helical" evidence="6">
    <location>
        <begin position="161"/>
        <end position="179"/>
    </location>
</feature>
<evidence type="ECO:0000256" key="1">
    <source>
        <dbReference type="ARBA" id="ARBA00004141"/>
    </source>
</evidence>
<comment type="subcellular location">
    <subcellularLocation>
        <location evidence="1">Membrane</location>
        <topology evidence="1">Multi-pass membrane protein</topology>
    </subcellularLocation>
</comment>
<dbReference type="GO" id="GO:0022857">
    <property type="term" value="F:transmembrane transporter activity"/>
    <property type="evidence" value="ECO:0007669"/>
    <property type="project" value="InterPro"/>
</dbReference>
<feature type="transmembrane region" description="Helical" evidence="6">
    <location>
        <begin position="20"/>
        <end position="44"/>
    </location>
</feature>
<evidence type="ECO:0000256" key="3">
    <source>
        <dbReference type="ARBA" id="ARBA00022692"/>
    </source>
</evidence>
<dbReference type="PANTHER" id="PTHR12778:SF10">
    <property type="entry name" value="MAJOR FACILITATOR SUPERFAMILY DOMAIN-CONTAINING PROTEIN 3"/>
    <property type="match status" value="1"/>
</dbReference>
<proteinExistence type="predicted"/>
<feature type="transmembrane region" description="Helical" evidence="6">
    <location>
        <begin position="191"/>
        <end position="211"/>
    </location>
</feature>
<dbReference type="PANTHER" id="PTHR12778">
    <property type="entry name" value="SOLUTE CARRIER FAMILY 33 ACETYL-COA TRANSPORTER -RELATED"/>
    <property type="match status" value="1"/>
</dbReference>
<accession>A0A6H1UB58</accession>
<feature type="transmembrane region" description="Helical" evidence="6">
    <location>
        <begin position="418"/>
        <end position="440"/>
    </location>
</feature>
<evidence type="ECO:0000313" key="8">
    <source>
        <dbReference type="EMBL" id="QIZ75593.1"/>
    </source>
</evidence>
<dbReference type="SUPFAM" id="SSF103473">
    <property type="entry name" value="MFS general substrate transporter"/>
    <property type="match status" value="1"/>
</dbReference>
<dbReference type="Pfam" id="PF07690">
    <property type="entry name" value="MFS_1"/>
    <property type="match status" value="2"/>
</dbReference>
<feature type="transmembrane region" description="Helical" evidence="6">
    <location>
        <begin position="262"/>
        <end position="283"/>
    </location>
</feature>
<dbReference type="InterPro" id="IPR004752">
    <property type="entry name" value="AmpG_permease/AT-1"/>
</dbReference>
<evidence type="ECO:0000256" key="5">
    <source>
        <dbReference type="ARBA" id="ARBA00023136"/>
    </source>
</evidence>
<evidence type="ECO:0000313" key="9">
    <source>
        <dbReference type="Proteomes" id="UP000501602"/>
    </source>
</evidence>
<feature type="transmembrane region" description="Helical" evidence="6">
    <location>
        <begin position="56"/>
        <end position="79"/>
    </location>
</feature>
<protein>
    <submittedName>
        <fullName evidence="8">AmpG family muropeptide MFS transporter</fullName>
    </submittedName>
</protein>
<keyword evidence="2" id="KW-0813">Transport</keyword>
<dbReference type="AlphaFoldDB" id="A0A6H1UB58"/>
<dbReference type="InterPro" id="IPR020846">
    <property type="entry name" value="MFS_dom"/>
</dbReference>
<feature type="transmembrane region" description="Helical" evidence="6">
    <location>
        <begin position="355"/>
        <end position="379"/>
    </location>
</feature>
<gene>
    <name evidence="8" type="ORF">HER31_00970</name>
</gene>
<dbReference type="EMBL" id="CP051180">
    <property type="protein sequence ID" value="QIZ75593.1"/>
    <property type="molecule type" value="Genomic_DNA"/>
</dbReference>
<evidence type="ECO:0000256" key="2">
    <source>
        <dbReference type="ARBA" id="ARBA00022448"/>
    </source>
</evidence>
<dbReference type="RefSeq" id="WP_168658854.1">
    <property type="nucleotide sequence ID" value="NZ_CP051180.1"/>
</dbReference>
<reference evidence="8 9" key="1">
    <citation type="submission" date="2020-04" db="EMBL/GenBank/DDBJ databases">
        <title>Ferrimonas sp. S7 isolated from sea water.</title>
        <authorList>
            <person name="Bae S.S."/>
            <person name="Baek K."/>
        </authorList>
    </citation>
    <scope>NUCLEOTIDE SEQUENCE [LARGE SCALE GENOMIC DNA]</scope>
    <source>
        <strain evidence="8 9">S7</strain>
    </source>
</reference>
<feature type="transmembrane region" description="Helical" evidence="6">
    <location>
        <begin position="116"/>
        <end position="140"/>
    </location>
</feature>
<dbReference type="Proteomes" id="UP000501602">
    <property type="component" value="Chromosome"/>
</dbReference>
<dbReference type="Gene3D" id="1.20.1250.20">
    <property type="entry name" value="MFS general substrate transporter like domains"/>
    <property type="match status" value="2"/>
</dbReference>
<feature type="transmembrane region" description="Helical" evidence="6">
    <location>
        <begin position="303"/>
        <end position="321"/>
    </location>
</feature>
<dbReference type="GO" id="GO:0016020">
    <property type="term" value="C:membrane"/>
    <property type="evidence" value="ECO:0007669"/>
    <property type="project" value="UniProtKB-SubCell"/>
</dbReference>
<evidence type="ECO:0000256" key="6">
    <source>
        <dbReference type="SAM" id="Phobius"/>
    </source>
</evidence>
<evidence type="ECO:0000259" key="7">
    <source>
        <dbReference type="PROSITE" id="PS50850"/>
    </source>
</evidence>
<dbReference type="PROSITE" id="PS50850">
    <property type="entry name" value="MFS"/>
    <property type="match status" value="1"/>
</dbReference>
<keyword evidence="5 6" id="KW-0472">Membrane</keyword>
<name>A0A6H1UB58_9GAMM</name>
<feature type="transmembrane region" description="Helical" evidence="6">
    <location>
        <begin position="328"/>
        <end position="349"/>
    </location>
</feature>
<dbReference type="InterPro" id="IPR036259">
    <property type="entry name" value="MFS_trans_sf"/>
</dbReference>
<keyword evidence="4 6" id="KW-1133">Transmembrane helix</keyword>
<dbReference type="InterPro" id="IPR011701">
    <property type="entry name" value="MFS"/>
</dbReference>
<organism evidence="8 9">
    <name type="scientific">Ferrimonas lipolytica</name>
    <dbReference type="NCBI Taxonomy" id="2724191"/>
    <lineage>
        <taxon>Bacteria</taxon>
        <taxon>Pseudomonadati</taxon>
        <taxon>Pseudomonadota</taxon>
        <taxon>Gammaproteobacteria</taxon>
        <taxon>Alteromonadales</taxon>
        <taxon>Ferrimonadaceae</taxon>
        <taxon>Ferrimonas</taxon>
    </lineage>
</organism>
<feature type="transmembrane region" description="Helical" evidence="6">
    <location>
        <begin position="391"/>
        <end position="412"/>
    </location>
</feature>
<dbReference type="KEGG" id="fes:HER31_00970"/>